<evidence type="ECO:0000313" key="6">
    <source>
        <dbReference type="EMBL" id="ACG76547.1"/>
    </source>
</evidence>
<protein>
    <submittedName>
        <fullName evidence="6">Transcriptional regulator, MarR family</fullName>
    </submittedName>
</protein>
<feature type="region of interest" description="Disordered" evidence="4">
    <location>
        <begin position="151"/>
        <end position="187"/>
    </location>
</feature>
<dbReference type="STRING" id="450851.PHZ_c0133"/>
<dbReference type="OrthoDB" id="7349109at2"/>
<keyword evidence="1" id="KW-0805">Transcription regulation</keyword>
<feature type="compositionally biased region" description="Basic residues" evidence="4">
    <location>
        <begin position="177"/>
        <end position="187"/>
    </location>
</feature>
<evidence type="ECO:0000256" key="1">
    <source>
        <dbReference type="ARBA" id="ARBA00023015"/>
    </source>
</evidence>
<dbReference type="PROSITE" id="PS50995">
    <property type="entry name" value="HTH_MARR_2"/>
    <property type="match status" value="1"/>
</dbReference>
<feature type="compositionally biased region" description="Basic and acidic residues" evidence="4">
    <location>
        <begin position="155"/>
        <end position="176"/>
    </location>
</feature>
<dbReference type="Proteomes" id="UP000001868">
    <property type="component" value="Chromosome"/>
</dbReference>
<evidence type="ECO:0000256" key="3">
    <source>
        <dbReference type="ARBA" id="ARBA00023163"/>
    </source>
</evidence>
<evidence type="ECO:0000256" key="4">
    <source>
        <dbReference type="SAM" id="MobiDB-lite"/>
    </source>
</evidence>
<feature type="domain" description="HTH marR-type" evidence="5">
    <location>
        <begin position="20"/>
        <end position="149"/>
    </location>
</feature>
<dbReference type="PRINTS" id="PR00598">
    <property type="entry name" value="HTHMARR"/>
</dbReference>
<dbReference type="Pfam" id="PF12802">
    <property type="entry name" value="MarR_2"/>
    <property type="match status" value="1"/>
</dbReference>
<reference evidence="6 7" key="1">
    <citation type="journal article" date="2008" name="BMC Genomics">
        <title>Complete genome of Phenylobacterium zucineum - a novel facultative intracellular bacterium isolated from human erythroleukemia cell line K562.</title>
        <authorList>
            <person name="Luo Y."/>
            <person name="Xu X."/>
            <person name="Ding Z."/>
            <person name="Liu Z."/>
            <person name="Zhang B."/>
            <person name="Yan Z."/>
            <person name="Sun J."/>
            <person name="Hu S."/>
            <person name="Hu X."/>
        </authorList>
    </citation>
    <scope>NUCLEOTIDE SEQUENCE [LARGE SCALE GENOMIC DNA]</scope>
    <source>
        <strain evidence="6 7">HLK1</strain>
    </source>
</reference>
<dbReference type="GO" id="GO:0003677">
    <property type="term" value="F:DNA binding"/>
    <property type="evidence" value="ECO:0007669"/>
    <property type="project" value="UniProtKB-KW"/>
</dbReference>
<dbReference type="InterPro" id="IPR036388">
    <property type="entry name" value="WH-like_DNA-bd_sf"/>
</dbReference>
<keyword evidence="7" id="KW-1185">Reference proteome</keyword>
<gene>
    <name evidence="6" type="ordered locus">PHZ_c0133</name>
</gene>
<dbReference type="SMART" id="SM00347">
    <property type="entry name" value="HTH_MARR"/>
    <property type="match status" value="1"/>
</dbReference>
<evidence type="ECO:0000313" key="7">
    <source>
        <dbReference type="Proteomes" id="UP000001868"/>
    </source>
</evidence>
<proteinExistence type="predicted"/>
<dbReference type="GO" id="GO:0003700">
    <property type="term" value="F:DNA-binding transcription factor activity"/>
    <property type="evidence" value="ECO:0007669"/>
    <property type="project" value="InterPro"/>
</dbReference>
<dbReference type="RefSeq" id="WP_012520695.1">
    <property type="nucleotide sequence ID" value="NC_011144.1"/>
</dbReference>
<organism evidence="6 7">
    <name type="scientific">Phenylobacterium zucineum (strain HLK1)</name>
    <dbReference type="NCBI Taxonomy" id="450851"/>
    <lineage>
        <taxon>Bacteria</taxon>
        <taxon>Pseudomonadati</taxon>
        <taxon>Pseudomonadota</taxon>
        <taxon>Alphaproteobacteria</taxon>
        <taxon>Caulobacterales</taxon>
        <taxon>Caulobacteraceae</taxon>
        <taxon>Phenylobacterium</taxon>
    </lineage>
</organism>
<dbReference type="eggNOG" id="COG1846">
    <property type="taxonomic scope" value="Bacteria"/>
</dbReference>
<dbReference type="InterPro" id="IPR036390">
    <property type="entry name" value="WH_DNA-bd_sf"/>
</dbReference>
<dbReference type="PANTHER" id="PTHR42756">
    <property type="entry name" value="TRANSCRIPTIONAL REGULATOR, MARR"/>
    <property type="match status" value="1"/>
</dbReference>
<evidence type="ECO:0000259" key="5">
    <source>
        <dbReference type="PROSITE" id="PS50995"/>
    </source>
</evidence>
<dbReference type="EMBL" id="CP000747">
    <property type="protein sequence ID" value="ACG76547.1"/>
    <property type="molecule type" value="Genomic_DNA"/>
</dbReference>
<dbReference type="PANTHER" id="PTHR42756:SF1">
    <property type="entry name" value="TRANSCRIPTIONAL REPRESSOR OF EMRAB OPERON"/>
    <property type="match status" value="1"/>
</dbReference>
<dbReference type="KEGG" id="pzu:PHZ_c0133"/>
<accession>B4RCE8</accession>
<dbReference type="AlphaFoldDB" id="B4RCE8"/>
<dbReference type="SUPFAM" id="SSF46785">
    <property type="entry name" value="Winged helix' DNA-binding domain"/>
    <property type="match status" value="1"/>
</dbReference>
<sequence>MAKGKARAKAGVAALDGSPSHLLHRALQRALDEYAAEFGAGAITQRQYAVLAAVAAQEGATQTDLVRATGIDRSTLADMAARMIAKGLLARERSTADARANAVRLTPEGQAALAEAQPKMAAVDGRLLKLIPGRTRREAFVRLLKDLAGVGEPQGKTEAEAKPAKKPRADKAAKPESKKKKKLKKAA</sequence>
<keyword evidence="3" id="KW-0804">Transcription</keyword>
<dbReference type="InterPro" id="IPR000835">
    <property type="entry name" value="HTH_MarR-typ"/>
</dbReference>
<dbReference type="Gene3D" id="1.10.10.10">
    <property type="entry name" value="Winged helix-like DNA-binding domain superfamily/Winged helix DNA-binding domain"/>
    <property type="match status" value="1"/>
</dbReference>
<name>B4RCE8_PHEZH</name>
<evidence type="ECO:0000256" key="2">
    <source>
        <dbReference type="ARBA" id="ARBA00023125"/>
    </source>
</evidence>
<keyword evidence="2" id="KW-0238">DNA-binding</keyword>
<dbReference type="HOGENOM" id="CLU_083287_4_0_5"/>